<evidence type="ECO:0000256" key="11">
    <source>
        <dbReference type="SAM" id="Phobius"/>
    </source>
</evidence>
<dbReference type="InterPro" id="IPR003369">
    <property type="entry name" value="TatA/B/E"/>
</dbReference>
<comment type="similarity">
    <text evidence="9">Belongs to the TatB family.</text>
</comment>
<feature type="region of interest" description="Disordered" evidence="10">
    <location>
        <begin position="90"/>
        <end position="157"/>
    </location>
</feature>
<gene>
    <name evidence="9 12" type="primary">tatB</name>
    <name evidence="12" type="ORF">JMJ92_21350</name>
</gene>
<keyword evidence="8 9" id="KW-0472">Membrane</keyword>
<dbReference type="PRINTS" id="PR01506">
    <property type="entry name" value="TATBPROTEIN"/>
</dbReference>
<dbReference type="Pfam" id="PF02416">
    <property type="entry name" value="TatA_B_E"/>
    <property type="match status" value="1"/>
</dbReference>
<dbReference type="PANTHER" id="PTHR33162">
    <property type="entry name" value="SEC-INDEPENDENT PROTEIN TRANSLOCASE PROTEIN TATA, CHLOROPLASTIC"/>
    <property type="match status" value="1"/>
</dbReference>
<dbReference type="HAMAP" id="MF_00237">
    <property type="entry name" value="TatB"/>
    <property type="match status" value="1"/>
</dbReference>
<dbReference type="RefSeq" id="WP_075786521.1">
    <property type="nucleotide sequence ID" value="NZ_JAESIL010000189.1"/>
</dbReference>
<dbReference type="Gene3D" id="1.20.5.3310">
    <property type="match status" value="1"/>
</dbReference>
<comment type="subunit">
    <text evidence="9">The Tat system comprises two distinct complexes: a TatABC complex, containing multiple copies of TatA, TatB and TatC subunits, and a separate TatA complex, containing only TatA subunits. Substrates initially bind to the TatABC complex, which probably triggers association of the separate TatA complex to form the active translocon.</text>
</comment>
<evidence type="ECO:0000256" key="2">
    <source>
        <dbReference type="ARBA" id="ARBA00022448"/>
    </source>
</evidence>
<feature type="transmembrane region" description="Helical" evidence="11">
    <location>
        <begin position="6"/>
        <end position="25"/>
    </location>
</feature>
<keyword evidence="3 9" id="KW-1003">Cell membrane</keyword>
<comment type="function">
    <text evidence="9">Part of the twin-arginine translocation (Tat) system that transports large folded proteins containing a characteristic twin-arginine motif in their signal peptide across membranes. Together with TatC, TatB is part of a receptor directly interacting with Tat signal peptides. TatB may form an oligomeric binding site that transiently accommodates folded Tat precursor proteins before their translocation.</text>
</comment>
<name>A0ABS1RLV7_9RHOB</name>
<dbReference type="EMBL" id="JAESIL010000189">
    <property type="protein sequence ID" value="MBL3580657.1"/>
    <property type="molecule type" value="Genomic_DNA"/>
</dbReference>
<keyword evidence="2 9" id="KW-0813">Transport</keyword>
<feature type="compositionally biased region" description="Basic and acidic residues" evidence="10">
    <location>
        <begin position="110"/>
        <end position="125"/>
    </location>
</feature>
<comment type="subcellular location">
    <subcellularLocation>
        <location evidence="9">Cell membrane</location>
        <topology evidence="9">Single-pass membrane protein</topology>
    </subcellularLocation>
    <subcellularLocation>
        <location evidence="1">Membrane</location>
        <topology evidence="1">Single-pass membrane protein</topology>
    </subcellularLocation>
</comment>
<sequence length="157" mass="16936">MFDIGWTELLLIGIVALIVVGPKDLPAMFRTLGRFTAKARNMAREFQRAMDDAADQAGVKDTVNDLKDIANPRNLGLDRLNEAADRFEKWDPKLPKAGETKAGEATAQMTEERAAQAEKIRKAMAEKGAANRAAADPVEAPASDGTPGPTRDKTSDA</sequence>
<protein>
    <recommendedName>
        <fullName evidence="9">Sec-independent protein translocase protein TatB</fullName>
    </recommendedName>
</protein>
<evidence type="ECO:0000256" key="4">
    <source>
        <dbReference type="ARBA" id="ARBA00022692"/>
    </source>
</evidence>
<dbReference type="PANTHER" id="PTHR33162:SF1">
    <property type="entry name" value="SEC-INDEPENDENT PROTEIN TRANSLOCASE PROTEIN TATA, CHLOROPLASTIC"/>
    <property type="match status" value="1"/>
</dbReference>
<evidence type="ECO:0000256" key="6">
    <source>
        <dbReference type="ARBA" id="ARBA00022989"/>
    </source>
</evidence>
<proteinExistence type="inferred from homology"/>
<feature type="compositionally biased region" description="Basic and acidic residues" evidence="10">
    <location>
        <begin position="90"/>
        <end position="102"/>
    </location>
</feature>
<keyword evidence="13" id="KW-1185">Reference proteome</keyword>
<evidence type="ECO:0000256" key="3">
    <source>
        <dbReference type="ARBA" id="ARBA00022475"/>
    </source>
</evidence>
<evidence type="ECO:0000256" key="1">
    <source>
        <dbReference type="ARBA" id="ARBA00004167"/>
    </source>
</evidence>
<evidence type="ECO:0000313" key="12">
    <source>
        <dbReference type="EMBL" id="MBL3580657.1"/>
    </source>
</evidence>
<dbReference type="InterPro" id="IPR018448">
    <property type="entry name" value="TatB"/>
</dbReference>
<evidence type="ECO:0000256" key="5">
    <source>
        <dbReference type="ARBA" id="ARBA00022927"/>
    </source>
</evidence>
<evidence type="ECO:0000256" key="8">
    <source>
        <dbReference type="ARBA" id="ARBA00023136"/>
    </source>
</evidence>
<keyword evidence="7 9" id="KW-0811">Translocation</keyword>
<evidence type="ECO:0000313" key="13">
    <source>
        <dbReference type="Proteomes" id="UP000635853"/>
    </source>
</evidence>
<evidence type="ECO:0000256" key="7">
    <source>
        <dbReference type="ARBA" id="ARBA00023010"/>
    </source>
</evidence>
<dbReference type="Proteomes" id="UP000635853">
    <property type="component" value="Unassembled WGS sequence"/>
</dbReference>
<evidence type="ECO:0000256" key="9">
    <source>
        <dbReference type="HAMAP-Rule" id="MF_00237"/>
    </source>
</evidence>
<keyword evidence="6 9" id="KW-1133">Transmembrane helix</keyword>
<keyword evidence="5 9" id="KW-0653">Protein transport</keyword>
<comment type="caution">
    <text evidence="12">The sequence shown here is derived from an EMBL/GenBank/DDBJ whole genome shotgun (WGS) entry which is preliminary data.</text>
</comment>
<keyword evidence="4 9" id="KW-0812">Transmembrane</keyword>
<organism evidence="12 13">
    <name type="scientific">Rhodovulum visakhapatnamense</name>
    <dbReference type="NCBI Taxonomy" id="364297"/>
    <lineage>
        <taxon>Bacteria</taxon>
        <taxon>Pseudomonadati</taxon>
        <taxon>Pseudomonadota</taxon>
        <taxon>Alphaproteobacteria</taxon>
        <taxon>Rhodobacterales</taxon>
        <taxon>Paracoccaceae</taxon>
        <taxon>Rhodovulum</taxon>
    </lineage>
</organism>
<accession>A0ABS1RLV7</accession>
<reference evidence="13" key="1">
    <citation type="submission" date="2021-01" db="EMBL/GenBank/DDBJ databases">
        <title>Draft genomes of Rhodovulum sulfidophilum.</title>
        <authorList>
            <person name="Guzman M.S."/>
        </authorList>
    </citation>
    <scope>NUCLEOTIDE SEQUENCE [LARGE SCALE GENOMIC DNA]</scope>
    <source>
        <strain evidence="13">AB19</strain>
    </source>
</reference>
<dbReference type="NCBIfam" id="TIGR01410">
    <property type="entry name" value="tatB"/>
    <property type="match status" value="1"/>
</dbReference>
<evidence type="ECO:0000256" key="10">
    <source>
        <dbReference type="SAM" id="MobiDB-lite"/>
    </source>
</evidence>